<dbReference type="Proteomes" id="UP000217895">
    <property type="component" value="Chromosome"/>
</dbReference>
<evidence type="ECO:0000313" key="1">
    <source>
        <dbReference type="EMBL" id="BAY54794.1"/>
    </source>
</evidence>
<sequence>MVPVILVPQGAEYQAVSQGASDAIQVVAIPAGIAVADFLDRTLIPDHAALLVMGLCGSLSSQVGIGELALYHSCVNFSGEEIACDRSLTQRLQNHFRVASVRGFISDRVICSVAEKRALGEKYQADVVDMEGFAIAQRYSVAMLRVVSDDLQFDMPDLSDAIVDGKIQGLRMARAMVKKPIAASRLIRGSLAALKRLRQIAAELPM</sequence>
<dbReference type="GO" id="GO:0003824">
    <property type="term" value="F:catalytic activity"/>
    <property type="evidence" value="ECO:0007669"/>
    <property type="project" value="InterPro"/>
</dbReference>
<organism evidence="1 2">
    <name type="scientific">Leptolyngbya boryana NIES-2135</name>
    <dbReference type="NCBI Taxonomy" id="1973484"/>
    <lineage>
        <taxon>Bacteria</taxon>
        <taxon>Bacillati</taxon>
        <taxon>Cyanobacteriota</taxon>
        <taxon>Cyanophyceae</taxon>
        <taxon>Leptolyngbyales</taxon>
        <taxon>Leptolyngbyaceae</taxon>
        <taxon>Leptolyngbya group</taxon>
        <taxon>Leptolyngbya</taxon>
    </lineage>
</organism>
<dbReference type="SUPFAM" id="SSF53167">
    <property type="entry name" value="Purine and uridine phosphorylases"/>
    <property type="match status" value="1"/>
</dbReference>
<dbReference type="GO" id="GO:0009116">
    <property type="term" value="P:nucleoside metabolic process"/>
    <property type="evidence" value="ECO:0007669"/>
    <property type="project" value="InterPro"/>
</dbReference>
<dbReference type="AlphaFoldDB" id="A0A1Z4JDC2"/>
<reference evidence="1 2" key="1">
    <citation type="submission" date="2017-06" db="EMBL/GenBank/DDBJ databases">
        <title>Genome sequencing of cyanobaciteial culture collection at National Institute for Environmental Studies (NIES).</title>
        <authorList>
            <person name="Hirose Y."/>
            <person name="Shimura Y."/>
            <person name="Fujisawa T."/>
            <person name="Nakamura Y."/>
            <person name="Kawachi M."/>
        </authorList>
    </citation>
    <scope>NUCLEOTIDE SEQUENCE [LARGE SCALE GENOMIC DNA]</scope>
    <source>
        <strain evidence="1 2">NIES-2135</strain>
    </source>
</reference>
<dbReference type="EMBL" id="AP018203">
    <property type="protein sequence ID" value="BAY54794.1"/>
    <property type="molecule type" value="Genomic_DNA"/>
</dbReference>
<keyword evidence="2" id="KW-1185">Reference proteome</keyword>
<dbReference type="Gene3D" id="3.40.50.1580">
    <property type="entry name" value="Nucleoside phosphorylase domain"/>
    <property type="match status" value="1"/>
</dbReference>
<gene>
    <name evidence="1" type="ORF">NIES2135_16120</name>
</gene>
<evidence type="ECO:0008006" key="3">
    <source>
        <dbReference type="Google" id="ProtNLM"/>
    </source>
</evidence>
<accession>A0A1Z4JDC2</accession>
<name>A0A1Z4JDC2_LEPBY</name>
<dbReference type="InterPro" id="IPR035994">
    <property type="entry name" value="Nucleoside_phosphorylase_sf"/>
</dbReference>
<evidence type="ECO:0000313" key="2">
    <source>
        <dbReference type="Proteomes" id="UP000217895"/>
    </source>
</evidence>
<proteinExistence type="predicted"/>
<protein>
    <recommendedName>
        <fullName evidence="3">Nucleoside phosphorylase domain-containing protein</fullName>
    </recommendedName>
</protein>